<dbReference type="EMBL" id="QUMS01000002">
    <property type="protein sequence ID" value="REG08398.1"/>
    <property type="molecule type" value="Genomic_DNA"/>
</dbReference>
<dbReference type="SUPFAM" id="SSF46557">
    <property type="entry name" value="GreA transcript cleavage protein, N-terminal domain"/>
    <property type="match status" value="1"/>
</dbReference>
<evidence type="ECO:0000259" key="10">
    <source>
        <dbReference type="Pfam" id="PF01272"/>
    </source>
</evidence>
<dbReference type="PIRSF" id="PIRSF006092">
    <property type="entry name" value="GreA_GreB"/>
    <property type="match status" value="1"/>
</dbReference>
<dbReference type="PANTHER" id="PTHR30437:SF4">
    <property type="entry name" value="TRANSCRIPTION ELONGATION FACTOR GREA"/>
    <property type="match status" value="1"/>
</dbReference>
<feature type="domain" description="Transcription elongation factor GreA/GreB C-terminal" evidence="10">
    <location>
        <begin position="81"/>
        <end position="154"/>
    </location>
</feature>
<organism evidence="12 13">
    <name type="scientific">Pelolinea submarina</name>
    <dbReference type="NCBI Taxonomy" id="913107"/>
    <lineage>
        <taxon>Bacteria</taxon>
        <taxon>Bacillati</taxon>
        <taxon>Chloroflexota</taxon>
        <taxon>Anaerolineae</taxon>
        <taxon>Anaerolineales</taxon>
        <taxon>Anaerolineaceae</taxon>
        <taxon>Pelolinea</taxon>
    </lineage>
</organism>
<dbReference type="InterPro" id="IPR036805">
    <property type="entry name" value="Tscrpt_elong_fac_GreA/B_N_sf"/>
</dbReference>
<dbReference type="NCBIfam" id="NF001263">
    <property type="entry name" value="PRK00226.1-4"/>
    <property type="match status" value="1"/>
</dbReference>
<evidence type="ECO:0000256" key="3">
    <source>
        <dbReference type="ARBA" id="ARBA00023015"/>
    </source>
</evidence>
<comment type="caution">
    <text evidence="12">The sequence shown here is derived from an EMBL/GenBank/DDBJ whole genome shotgun (WGS) entry which is preliminary data.</text>
</comment>
<proteinExistence type="inferred from homology"/>
<keyword evidence="12" id="KW-0648">Protein biosynthesis</keyword>
<dbReference type="FunFam" id="1.10.287.180:FF:000001">
    <property type="entry name" value="Transcription elongation factor GreA"/>
    <property type="match status" value="1"/>
</dbReference>
<dbReference type="Gene3D" id="1.10.287.180">
    <property type="entry name" value="Transcription elongation factor, GreA/GreB, N-terminal domain"/>
    <property type="match status" value="1"/>
</dbReference>
<dbReference type="NCBIfam" id="TIGR01462">
    <property type="entry name" value="greA"/>
    <property type="match status" value="1"/>
</dbReference>
<accession>A0A347ZNB5</accession>
<comment type="function">
    <text evidence="6 8 9">Necessary for efficient RNA polymerase transcription elongation past template-encoded arresting sites. The arresting sites in DNA have the property of trapping a certain fraction of elongating RNA polymerases that pass through, resulting in locked ternary complexes. Cleavage of the nascent transcript by cleavage factors such as GreA or GreB allows the resumption of elongation from the new 3'terminus. GreA releases sequences of 2 to 3 nucleotides.</text>
</comment>
<name>A0A347ZNB5_9CHLR</name>
<sequence>MANTFLTQEGFDKLQEELNYLRKDKRQEVADRLREAADGEDLIENAEYEAAKNEQAFVEGRIKELEILLATAKIIEDKGETDSIQVGSTVTIQEVDTADKDTFTIVGAAEAKPSEGRISNESPLGRALLNHKKGEEVNVKAPDGDYQVKIVKVS</sequence>
<dbReference type="Pfam" id="PF01272">
    <property type="entry name" value="GreA_GreB"/>
    <property type="match status" value="1"/>
</dbReference>
<dbReference type="InterPro" id="IPR022691">
    <property type="entry name" value="Tscrpt_elong_fac_GreA/B_N"/>
</dbReference>
<dbReference type="GO" id="GO:0032784">
    <property type="term" value="P:regulation of DNA-templated transcription elongation"/>
    <property type="evidence" value="ECO:0007669"/>
    <property type="project" value="UniProtKB-UniRule"/>
</dbReference>
<dbReference type="InterPro" id="IPR036953">
    <property type="entry name" value="GreA/GreB_C_sf"/>
</dbReference>
<evidence type="ECO:0000313" key="12">
    <source>
        <dbReference type="EMBL" id="REG08398.1"/>
    </source>
</evidence>
<evidence type="ECO:0000256" key="5">
    <source>
        <dbReference type="ARBA" id="ARBA00023163"/>
    </source>
</evidence>
<comment type="similarity">
    <text evidence="1 8 9">Belongs to the GreA/GreB family.</text>
</comment>
<dbReference type="OrthoDB" id="9808774at2"/>
<dbReference type="PROSITE" id="PS00830">
    <property type="entry name" value="GREAB_2"/>
    <property type="match status" value="1"/>
</dbReference>
<evidence type="ECO:0000256" key="2">
    <source>
        <dbReference type="ARBA" id="ARBA00013729"/>
    </source>
</evidence>
<keyword evidence="4 8" id="KW-0238">DNA-binding</keyword>
<dbReference type="InterPro" id="IPR028624">
    <property type="entry name" value="Tscrpt_elong_fac_GreA/B"/>
</dbReference>
<gene>
    <name evidence="8" type="primary">greA</name>
    <name evidence="12" type="ORF">DFR64_1765</name>
</gene>
<dbReference type="Proteomes" id="UP000256388">
    <property type="component" value="Unassembled WGS sequence"/>
</dbReference>
<feature type="domain" description="Transcription elongation factor GreA/GreB N-terminal" evidence="11">
    <location>
        <begin position="5"/>
        <end position="74"/>
    </location>
</feature>
<dbReference type="Pfam" id="PF03449">
    <property type="entry name" value="GreA_GreB_N"/>
    <property type="match status" value="1"/>
</dbReference>
<dbReference type="GO" id="GO:0006354">
    <property type="term" value="P:DNA-templated transcription elongation"/>
    <property type="evidence" value="ECO:0007669"/>
    <property type="project" value="TreeGrafter"/>
</dbReference>
<dbReference type="HAMAP" id="MF_00105">
    <property type="entry name" value="GreA_GreB"/>
    <property type="match status" value="1"/>
</dbReference>
<keyword evidence="13" id="KW-1185">Reference proteome</keyword>
<dbReference type="InterPro" id="IPR018151">
    <property type="entry name" value="TF_GreA/GreB_CS"/>
</dbReference>
<dbReference type="AlphaFoldDB" id="A0A347ZNB5"/>
<evidence type="ECO:0000256" key="4">
    <source>
        <dbReference type="ARBA" id="ARBA00023125"/>
    </source>
</evidence>
<dbReference type="InterPro" id="IPR001437">
    <property type="entry name" value="Tscrpt_elong_fac_GreA/B_C"/>
</dbReference>
<evidence type="ECO:0000259" key="11">
    <source>
        <dbReference type="Pfam" id="PF03449"/>
    </source>
</evidence>
<evidence type="ECO:0000256" key="6">
    <source>
        <dbReference type="ARBA" id="ARBA00024916"/>
    </source>
</evidence>
<dbReference type="GO" id="GO:0003677">
    <property type="term" value="F:DNA binding"/>
    <property type="evidence" value="ECO:0007669"/>
    <property type="project" value="UniProtKB-UniRule"/>
</dbReference>
<dbReference type="SUPFAM" id="SSF54534">
    <property type="entry name" value="FKBP-like"/>
    <property type="match status" value="1"/>
</dbReference>
<dbReference type="GO" id="GO:0070063">
    <property type="term" value="F:RNA polymerase binding"/>
    <property type="evidence" value="ECO:0007669"/>
    <property type="project" value="InterPro"/>
</dbReference>
<keyword evidence="5 8" id="KW-0804">Transcription</keyword>
<reference evidence="12 13" key="1">
    <citation type="submission" date="2018-08" db="EMBL/GenBank/DDBJ databases">
        <title>Genomic Encyclopedia of Type Strains, Phase IV (KMG-IV): sequencing the most valuable type-strain genomes for metagenomic binning, comparative biology and taxonomic classification.</title>
        <authorList>
            <person name="Goeker M."/>
        </authorList>
    </citation>
    <scope>NUCLEOTIDE SEQUENCE [LARGE SCALE GENOMIC DNA]</scope>
    <source>
        <strain evidence="12 13">DSM 23923</strain>
    </source>
</reference>
<evidence type="ECO:0000313" key="13">
    <source>
        <dbReference type="Proteomes" id="UP000256388"/>
    </source>
</evidence>
<keyword evidence="12" id="KW-0251">Elongation factor</keyword>
<protein>
    <recommendedName>
        <fullName evidence="2 8">Transcription elongation factor GreA</fullName>
    </recommendedName>
    <alternativeName>
        <fullName evidence="7 8">Transcript cleavage factor GreA</fullName>
    </alternativeName>
</protein>
<evidence type="ECO:0000256" key="9">
    <source>
        <dbReference type="RuleBase" id="RU000556"/>
    </source>
</evidence>
<dbReference type="RefSeq" id="WP_116225054.1">
    <property type="nucleotide sequence ID" value="NZ_AP018437.1"/>
</dbReference>
<keyword evidence="3 8" id="KW-0805">Transcription regulation</keyword>
<evidence type="ECO:0000256" key="1">
    <source>
        <dbReference type="ARBA" id="ARBA00008213"/>
    </source>
</evidence>
<dbReference type="FunFam" id="3.10.50.30:FF:000001">
    <property type="entry name" value="Transcription elongation factor GreA"/>
    <property type="match status" value="1"/>
</dbReference>
<dbReference type="InterPro" id="IPR023459">
    <property type="entry name" value="Tscrpt_elong_fac_GreA/B_fam"/>
</dbReference>
<dbReference type="GO" id="GO:0003746">
    <property type="term" value="F:translation elongation factor activity"/>
    <property type="evidence" value="ECO:0007669"/>
    <property type="project" value="UniProtKB-KW"/>
</dbReference>
<dbReference type="InterPro" id="IPR006359">
    <property type="entry name" value="Tscrpt_elong_fac_GreA"/>
</dbReference>
<dbReference type="PANTHER" id="PTHR30437">
    <property type="entry name" value="TRANSCRIPTION ELONGATION FACTOR GREA"/>
    <property type="match status" value="1"/>
</dbReference>
<dbReference type="Gene3D" id="3.10.50.30">
    <property type="entry name" value="Transcription elongation factor, GreA/GreB, C-terminal domain"/>
    <property type="match status" value="1"/>
</dbReference>
<evidence type="ECO:0000256" key="8">
    <source>
        <dbReference type="HAMAP-Rule" id="MF_00105"/>
    </source>
</evidence>
<evidence type="ECO:0000256" key="7">
    <source>
        <dbReference type="ARBA" id="ARBA00030776"/>
    </source>
</evidence>